<reference evidence="2 3" key="1">
    <citation type="submission" date="2019-05" db="EMBL/GenBank/DDBJ databases">
        <title>Draft genome sequence of Actinomadura geliboluensis A8036.</title>
        <authorList>
            <person name="Saricaoglu S."/>
            <person name="Isik K."/>
        </authorList>
    </citation>
    <scope>NUCLEOTIDE SEQUENCE [LARGE SCALE GENOMIC DNA]</scope>
    <source>
        <strain evidence="2 3">A8036</strain>
    </source>
</reference>
<protein>
    <submittedName>
        <fullName evidence="2">Uncharacterized protein</fullName>
    </submittedName>
</protein>
<evidence type="ECO:0000313" key="3">
    <source>
        <dbReference type="Proteomes" id="UP000305238"/>
    </source>
</evidence>
<gene>
    <name evidence="2" type="ORF">ETD96_38020</name>
</gene>
<organism evidence="2 3">
    <name type="scientific">Actinomadura geliboluensis</name>
    <dbReference type="NCBI Taxonomy" id="882440"/>
    <lineage>
        <taxon>Bacteria</taxon>
        <taxon>Bacillati</taxon>
        <taxon>Actinomycetota</taxon>
        <taxon>Actinomycetes</taxon>
        <taxon>Streptosporangiales</taxon>
        <taxon>Thermomonosporaceae</taxon>
        <taxon>Actinomadura</taxon>
    </lineage>
</organism>
<keyword evidence="3" id="KW-1185">Reference proteome</keyword>
<accession>A0A5S4GP78</accession>
<dbReference type="EMBL" id="VCKZ01000448">
    <property type="protein sequence ID" value="TMR28150.1"/>
    <property type="molecule type" value="Genomic_DNA"/>
</dbReference>
<sequence>MLVRRRHRGREVARGLPRGGALPGPRRRHRVAGDGHLAERVAAGRLPEPAGRLPEPAGGLAEPAGRLTEGVAGRGVADRRVVVRRQGRVAAHARRGRRRGVGPAVRTPHDGSLPP</sequence>
<feature type="region of interest" description="Disordered" evidence="1">
    <location>
        <begin position="87"/>
        <end position="115"/>
    </location>
</feature>
<dbReference type="Proteomes" id="UP000305238">
    <property type="component" value="Unassembled WGS sequence"/>
</dbReference>
<dbReference type="AlphaFoldDB" id="A0A5S4GP78"/>
<name>A0A5S4GP78_9ACTN</name>
<proteinExistence type="predicted"/>
<evidence type="ECO:0000313" key="2">
    <source>
        <dbReference type="EMBL" id="TMR28150.1"/>
    </source>
</evidence>
<evidence type="ECO:0000256" key="1">
    <source>
        <dbReference type="SAM" id="MobiDB-lite"/>
    </source>
</evidence>
<feature type="region of interest" description="Disordered" evidence="1">
    <location>
        <begin position="1"/>
        <end position="66"/>
    </location>
</feature>
<feature type="compositionally biased region" description="Basic residues" evidence="1">
    <location>
        <begin position="87"/>
        <end position="100"/>
    </location>
</feature>
<comment type="caution">
    <text evidence="2">The sequence shown here is derived from an EMBL/GenBank/DDBJ whole genome shotgun (WGS) entry which is preliminary data.</text>
</comment>